<dbReference type="OrthoDB" id="10408526at2759"/>
<feature type="compositionally biased region" description="Polar residues" evidence="1">
    <location>
        <begin position="375"/>
        <end position="416"/>
    </location>
</feature>
<protein>
    <submittedName>
        <fullName evidence="4">Uncharacterized protein LOC107223719 isoform X1</fullName>
    </submittedName>
</protein>
<feature type="compositionally biased region" description="Basic and acidic residues" evidence="1">
    <location>
        <begin position="193"/>
        <end position="203"/>
    </location>
</feature>
<keyword evidence="2" id="KW-0732">Signal</keyword>
<feature type="compositionally biased region" description="Polar residues" evidence="1">
    <location>
        <begin position="169"/>
        <end position="192"/>
    </location>
</feature>
<dbReference type="KEGG" id="nlo:107223719"/>
<organism evidence="4">
    <name type="scientific">Neodiprion lecontei</name>
    <name type="common">Redheaded pine sawfly</name>
    <dbReference type="NCBI Taxonomy" id="441921"/>
    <lineage>
        <taxon>Eukaryota</taxon>
        <taxon>Metazoa</taxon>
        <taxon>Ecdysozoa</taxon>
        <taxon>Arthropoda</taxon>
        <taxon>Hexapoda</taxon>
        <taxon>Insecta</taxon>
        <taxon>Pterygota</taxon>
        <taxon>Neoptera</taxon>
        <taxon>Endopterygota</taxon>
        <taxon>Hymenoptera</taxon>
        <taxon>Tenthredinoidea</taxon>
        <taxon>Diprionidae</taxon>
        <taxon>Diprioninae</taxon>
        <taxon>Neodiprion</taxon>
    </lineage>
</organism>
<dbReference type="InParanoid" id="A0A6J0BXL2"/>
<feature type="region of interest" description="Disordered" evidence="1">
    <location>
        <begin position="163"/>
        <end position="270"/>
    </location>
</feature>
<feature type="region of interest" description="Disordered" evidence="1">
    <location>
        <begin position="450"/>
        <end position="490"/>
    </location>
</feature>
<dbReference type="GeneID" id="107223719"/>
<keyword evidence="3" id="KW-1185">Reference proteome</keyword>
<feature type="region of interest" description="Disordered" evidence="1">
    <location>
        <begin position="37"/>
        <end position="59"/>
    </location>
</feature>
<dbReference type="AlphaFoldDB" id="A0A6J0BXL2"/>
<evidence type="ECO:0000256" key="1">
    <source>
        <dbReference type="SAM" id="MobiDB-lite"/>
    </source>
</evidence>
<name>A0A6J0BXL2_NEOLC</name>
<feature type="compositionally biased region" description="Low complexity" evidence="1">
    <location>
        <begin position="235"/>
        <end position="250"/>
    </location>
</feature>
<accession>A0A6J0BXL2</accession>
<feature type="region of interest" description="Disordered" evidence="1">
    <location>
        <begin position="375"/>
        <end position="434"/>
    </location>
</feature>
<sequence length="634" mass="68999">METLAWSFTLITVALLLDPTFADVLVQPGYAQQSVASSKSQATNGEQKNQQMTGQSQSQQNYAGAQQNLLLQLLQHQHMLQQQHLNNIHQYEQKQLVQMQRQQLQHPIVQRQKATNNDQIVGMMPFGLSPIPGLISGLGDIATGRLFSMGPMGLNSFTMGGLRPPLLMSPQQTQQMVGSTQFQKSSNGLQDQTRTKREVRDGAGESGSKRYRQPKNSRQQLDGVAANSPVKLKPDTTVVPPQQNPQSPSKSNDDHVVGDSRKINDDTVGGPLDDLIETLRSSGLANPLMELLNGGGYIPQSNFLGKSSSGVPQFEEHVVGQSHQQQQQSDQNPLMSMLGRHQNPPYTSYGYRHPHHVPPPYGIRPTKYYPYRNTALGSPSSPMNEGGSTQFQGDQGQGFWTGSSRQIQPVTGTGNIPQAGAPESPKSISKAPNPAAKFVSDPVIRYSVSHKKNEDPVVVSPNPNTSKATQPAETSKPIASESPMNPTPIQSQTLLPVHGATGKPPVIGAQYPFNMVPHNMVQMMAPYNSMMRSMSPLVGAANPTDQLSGLLYTLANQLSAFGRGGDQYGMNDRFQNYREANFGLGDLLDRGYGSYPGQGSYGTISGIGYNESPYSTTSGYGDPSFPYNQQPFIF</sequence>
<feature type="compositionally biased region" description="Basic and acidic residues" evidence="1">
    <location>
        <begin position="251"/>
        <end position="265"/>
    </location>
</feature>
<gene>
    <name evidence="4" type="primary">LOC107223719</name>
</gene>
<feature type="compositionally biased region" description="Polar residues" evidence="1">
    <location>
        <begin position="461"/>
        <end position="473"/>
    </location>
</feature>
<evidence type="ECO:0000313" key="4">
    <source>
        <dbReference type="RefSeq" id="XP_015518987.2"/>
    </source>
</evidence>
<dbReference type="Proteomes" id="UP000829291">
    <property type="component" value="Chromosome 2"/>
</dbReference>
<evidence type="ECO:0000313" key="3">
    <source>
        <dbReference type="Proteomes" id="UP000829291"/>
    </source>
</evidence>
<dbReference type="RefSeq" id="XP_015518987.2">
    <property type="nucleotide sequence ID" value="XM_015663501.2"/>
</dbReference>
<proteinExistence type="predicted"/>
<feature type="signal peptide" evidence="2">
    <location>
        <begin position="1"/>
        <end position="22"/>
    </location>
</feature>
<evidence type="ECO:0000256" key="2">
    <source>
        <dbReference type="SAM" id="SignalP"/>
    </source>
</evidence>
<feature type="chain" id="PRO_5046178557" evidence="2">
    <location>
        <begin position="23"/>
        <end position="634"/>
    </location>
</feature>
<reference evidence="4" key="1">
    <citation type="submission" date="2025-08" db="UniProtKB">
        <authorList>
            <consortium name="RefSeq"/>
        </authorList>
    </citation>
    <scope>IDENTIFICATION</scope>
    <source>
        <tissue evidence="4">Thorax and Abdomen</tissue>
    </source>
</reference>